<dbReference type="PANTHER" id="PTHR43576">
    <property type="entry name" value="ALPHA-L-ARABINOFURANOSIDASE C-RELATED"/>
    <property type="match status" value="1"/>
</dbReference>
<dbReference type="PANTHER" id="PTHR43576:SF3">
    <property type="entry name" value="ALPHA-L-ARABINOFURANOSIDASE C"/>
    <property type="match status" value="1"/>
</dbReference>
<dbReference type="Pfam" id="PF00041">
    <property type="entry name" value="fn3"/>
    <property type="match status" value="1"/>
</dbReference>
<evidence type="ECO:0000313" key="1">
    <source>
        <dbReference type="EMBL" id="MFC1414814.1"/>
    </source>
</evidence>
<dbReference type="InterPro" id="IPR003961">
    <property type="entry name" value="FN3_dom"/>
</dbReference>
<comment type="caution">
    <text evidence="1">The sequence shown here is derived from an EMBL/GenBank/DDBJ whole genome shotgun (WGS) entry which is preliminary data.</text>
</comment>
<dbReference type="InterPro" id="IPR013780">
    <property type="entry name" value="Glyco_hydro_b"/>
</dbReference>
<dbReference type="InterPro" id="IPR006311">
    <property type="entry name" value="TAT_signal"/>
</dbReference>
<dbReference type="InterPro" id="IPR012291">
    <property type="entry name" value="CBM2_carb-bd_dom_sf"/>
</dbReference>
<dbReference type="SUPFAM" id="SSF49265">
    <property type="entry name" value="Fibronectin type III"/>
    <property type="match status" value="1"/>
</dbReference>
<organism evidence="1 2">
    <name type="scientific">Streptacidiphilus alkalitolerans</name>
    <dbReference type="NCBI Taxonomy" id="3342712"/>
    <lineage>
        <taxon>Bacteria</taxon>
        <taxon>Bacillati</taxon>
        <taxon>Actinomycetota</taxon>
        <taxon>Actinomycetes</taxon>
        <taxon>Kitasatosporales</taxon>
        <taxon>Streptomycetaceae</taxon>
        <taxon>Streptacidiphilus</taxon>
    </lineage>
</organism>
<sequence length="729" mass="73185">MSLTPAVPSTARASGRRFRALGLSAVLTVAAALTGVAAAPARAAAAVGITVNAGSGLGTIPSGAIGLNTAVYDGNMNDAAAPGLIKAAGINALRYPGGSYSDIYNWQTNTTQGGYVAPNTAFSNFMGTAQAAGASPVITVNWGTGTPALAAAWVQSANVTNHDNIQYWEVGNEVYGNGTYGANWEADSHCTTSASGGPVTIGSEPSQTYNCGPGTYANGVLSYMSAMKAASPNIHVCAVLTTPGGWPDNVTNATTSPQSWNQTVLTALGSKTDCVIVHYYPGGSDAAAMMNDPSQISGIVSTLKSEISQYAKVDPTGVKIITTEANSDVDMDTQPNALFAADMYMTWMENGISNIDWWDQHNGPGTNPPSVVQGVQDYGDYGLLSSGGSSAGVTEPAVDTPFAPYYGIEMLSRLGAPGDAMVAANSGNPLVKVHAVRRTNGNLDLLVENEDPNNPYTANLTYNGFTPSGGATVQTYANGATSITSSTQSSASSVTVAPYSLTVLQLSGGGATTPPGPPGQPTVSNLSSTGSGGNTGSATLGWPAATAGTYPIAGYQVLRTGSGGTGSTVVGSPTGTTFNLTGLTVGSSYTYDVVAVDTKGGTSLPSQPVTFTVPPPGSTGGGSGCAVHYAVTNSWPGGFGSSVTITDNGSSAISGWNLTFTLPSGEAVQSGWNGTFSQSGQNVSVANLSWNSTIAANGGSVGIGFNGTTTGPTTAPAAFAVNGSACSTD</sequence>
<dbReference type="Pfam" id="PF00553">
    <property type="entry name" value="CBM_2"/>
    <property type="match status" value="1"/>
</dbReference>
<dbReference type="EMBL" id="JBHEZX010000028">
    <property type="protein sequence ID" value="MFC1414814.1"/>
    <property type="molecule type" value="Genomic_DNA"/>
</dbReference>
<dbReference type="Gene3D" id="2.60.40.1180">
    <property type="entry name" value="Golgi alpha-mannosidase II"/>
    <property type="match status" value="1"/>
</dbReference>
<dbReference type="PROSITE" id="PS50853">
    <property type="entry name" value="FN3"/>
    <property type="match status" value="1"/>
</dbReference>
<proteinExistence type="predicted"/>
<gene>
    <name evidence="1" type="ORF">ACEZDG_36705</name>
</gene>
<dbReference type="InterPro" id="IPR001919">
    <property type="entry name" value="CBD2"/>
</dbReference>
<dbReference type="SUPFAM" id="SSF49384">
    <property type="entry name" value="Carbohydrate-binding domain"/>
    <property type="match status" value="1"/>
</dbReference>
<accession>A0ABV6VM43</accession>
<keyword evidence="2" id="KW-1185">Reference proteome</keyword>
<dbReference type="PROSITE" id="PS51173">
    <property type="entry name" value="CBM2"/>
    <property type="match status" value="1"/>
</dbReference>
<name>A0ABV6VM43_9ACTN</name>
<dbReference type="InterPro" id="IPR036116">
    <property type="entry name" value="FN3_sf"/>
</dbReference>
<dbReference type="SMART" id="SM00060">
    <property type="entry name" value="FN3"/>
    <property type="match status" value="1"/>
</dbReference>
<dbReference type="Gene3D" id="2.60.40.10">
    <property type="entry name" value="Immunoglobulins"/>
    <property type="match status" value="1"/>
</dbReference>
<dbReference type="InterPro" id="IPR008965">
    <property type="entry name" value="CBM2/CBM3_carb-bd_dom_sf"/>
</dbReference>
<dbReference type="InterPro" id="IPR013783">
    <property type="entry name" value="Ig-like_fold"/>
</dbReference>
<dbReference type="InterPro" id="IPR017853">
    <property type="entry name" value="GH"/>
</dbReference>
<dbReference type="PROSITE" id="PS51318">
    <property type="entry name" value="TAT"/>
    <property type="match status" value="1"/>
</dbReference>
<dbReference type="SMART" id="SM00637">
    <property type="entry name" value="CBD_II"/>
    <property type="match status" value="1"/>
</dbReference>
<dbReference type="Proteomes" id="UP001592582">
    <property type="component" value="Unassembled WGS sequence"/>
</dbReference>
<dbReference type="CDD" id="cd00063">
    <property type="entry name" value="FN3"/>
    <property type="match status" value="1"/>
</dbReference>
<protein>
    <submittedName>
        <fullName evidence="1">Cellulose binding domain-containing protein</fullName>
    </submittedName>
</protein>
<evidence type="ECO:0000313" key="2">
    <source>
        <dbReference type="Proteomes" id="UP001592582"/>
    </source>
</evidence>
<dbReference type="SUPFAM" id="SSF51445">
    <property type="entry name" value="(Trans)glycosidases"/>
    <property type="match status" value="1"/>
</dbReference>
<reference evidence="1 2" key="1">
    <citation type="submission" date="2024-09" db="EMBL/GenBank/DDBJ databases">
        <authorList>
            <person name="Lee S.D."/>
        </authorList>
    </citation>
    <scope>NUCLEOTIDE SEQUENCE [LARGE SCALE GENOMIC DNA]</scope>
    <source>
        <strain evidence="1 2">N1-1</strain>
    </source>
</reference>
<dbReference type="Gene3D" id="3.20.20.80">
    <property type="entry name" value="Glycosidases"/>
    <property type="match status" value="1"/>
</dbReference>
<dbReference type="Gene3D" id="2.60.40.290">
    <property type="match status" value="1"/>
</dbReference>